<dbReference type="SUPFAM" id="SSF56672">
    <property type="entry name" value="DNA/RNA polymerases"/>
    <property type="match status" value="1"/>
</dbReference>
<organism evidence="2 3">
    <name type="scientific">Aphanomyces invadans</name>
    <dbReference type="NCBI Taxonomy" id="157072"/>
    <lineage>
        <taxon>Eukaryota</taxon>
        <taxon>Sar</taxon>
        <taxon>Stramenopiles</taxon>
        <taxon>Oomycota</taxon>
        <taxon>Saprolegniomycetes</taxon>
        <taxon>Saprolegniales</taxon>
        <taxon>Verrucalvaceae</taxon>
        <taxon>Aphanomyces</taxon>
    </lineage>
</organism>
<reference evidence="2 3" key="1">
    <citation type="submission" date="2018-08" db="EMBL/GenBank/DDBJ databases">
        <title>Aphanomyces genome sequencing and annotation.</title>
        <authorList>
            <person name="Minardi D."/>
            <person name="Oidtmann B."/>
            <person name="Van Der Giezen M."/>
            <person name="Studholme D.J."/>
        </authorList>
    </citation>
    <scope>NUCLEOTIDE SEQUENCE [LARGE SCALE GENOMIC DNA]</scope>
    <source>
        <strain evidence="2 3">NJM0002</strain>
    </source>
</reference>
<gene>
    <name evidence="2" type="ORF">DYB32_004879</name>
</gene>
<dbReference type="EMBL" id="QUSY01000400">
    <property type="protein sequence ID" value="RHY29751.1"/>
    <property type="molecule type" value="Genomic_DNA"/>
</dbReference>
<evidence type="ECO:0000313" key="2">
    <source>
        <dbReference type="EMBL" id="RHY29751.1"/>
    </source>
</evidence>
<feature type="non-terminal residue" evidence="2">
    <location>
        <position position="418"/>
    </location>
</feature>
<sequence>MLSHQRHSAVVLLFKGGDRAMPGNYRPIALLPVEVKVLAKALACRLAAVLAAIIHPMQAGFVRGRRLHDHVVLLQNLAQHCTDVGDEGYATFLDMYKAYDMVNWDWMYKVLDAVNIGPGFISWVQLLYRDPSIQLLINGTLAPSLSPTRGVKQGCPLSSLLFVLSIEPLGQFLRHPTHVGSGIMLPDGRFVSTLFFADDTTLISNSRASALHQLTLVDTYCQASGAKLNVAKCKTLVLNSRQGETAHPGLNVVPIGQPVKYLGVYFGHNLDPAYSVRQLNDRFYDAFRQWGSRARTLRGRVLLVNAVVLSMLWHTTAVTAIPADQVAKWQSMVTKYVLGRKTAPTESMVVLVNATFQFDKSTGLRVPHIASTLRKQRLVRLRNMLAEADSSLWASLSLAQFARCSPLLGRPHDFLHYF</sequence>
<dbReference type="CDD" id="cd01650">
    <property type="entry name" value="RT_nLTR_like"/>
    <property type="match status" value="1"/>
</dbReference>
<dbReference type="VEuPathDB" id="FungiDB:H310_13050"/>
<dbReference type="PROSITE" id="PS50878">
    <property type="entry name" value="RT_POL"/>
    <property type="match status" value="1"/>
</dbReference>
<dbReference type="AlphaFoldDB" id="A0A418AW04"/>
<dbReference type="Proteomes" id="UP000285060">
    <property type="component" value="Unassembled WGS sequence"/>
</dbReference>
<dbReference type="Pfam" id="PF00078">
    <property type="entry name" value="RVT_1"/>
    <property type="match status" value="1"/>
</dbReference>
<dbReference type="PANTHER" id="PTHR19446">
    <property type="entry name" value="REVERSE TRANSCRIPTASES"/>
    <property type="match status" value="1"/>
</dbReference>
<evidence type="ECO:0000313" key="3">
    <source>
        <dbReference type="Proteomes" id="UP000285060"/>
    </source>
</evidence>
<dbReference type="InterPro" id="IPR000477">
    <property type="entry name" value="RT_dom"/>
</dbReference>
<proteinExistence type="predicted"/>
<keyword evidence="3" id="KW-1185">Reference proteome</keyword>
<accession>A0A418AW04</accession>
<name>A0A418AW04_9STRA</name>
<comment type="caution">
    <text evidence="2">The sequence shown here is derived from an EMBL/GenBank/DDBJ whole genome shotgun (WGS) entry which is preliminary data.</text>
</comment>
<protein>
    <recommendedName>
        <fullName evidence="1">Reverse transcriptase domain-containing protein</fullName>
    </recommendedName>
</protein>
<feature type="domain" description="Reverse transcriptase" evidence="1">
    <location>
        <begin position="1"/>
        <end position="266"/>
    </location>
</feature>
<evidence type="ECO:0000259" key="1">
    <source>
        <dbReference type="PROSITE" id="PS50878"/>
    </source>
</evidence>
<dbReference type="InterPro" id="IPR043502">
    <property type="entry name" value="DNA/RNA_pol_sf"/>
</dbReference>